<evidence type="ECO:0000313" key="14">
    <source>
        <dbReference type="EMBL" id="KAF7341386.1"/>
    </source>
</evidence>
<comment type="caution">
    <text evidence="14">The sequence shown here is derived from an EMBL/GenBank/DDBJ whole genome shotgun (WGS) entry which is preliminary data.</text>
</comment>
<evidence type="ECO:0000256" key="7">
    <source>
        <dbReference type="ARBA" id="ARBA00022723"/>
    </source>
</evidence>
<dbReference type="InterPro" id="IPR001128">
    <property type="entry name" value="Cyt_P450"/>
</dbReference>
<gene>
    <name evidence="14" type="ORF">MVEN_01875100</name>
</gene>
<dbReference type="EMBL" id="JACAZI010000018">
    <property type="protein sequence ID" value="KAF7341386.1"/>
    <property type="molecule type" value="Genomic_DNA"/>
</dbReference>
<evidence type="ECO:0000256" key="6">
    <source>
        <dbReference type="ARBA" id="ARBA00022692"/>
    </source>
</evidence>
<evidence type="ECO:0000256" key="13">
    <source>
        <dbReference type="PIRSR" id="PIRSR602401-1"/>
    </source>
</evidence>
<dbReference type="SUPFAM" id="SSF48264">
    <property type="entry name" value="Cytochrome P450"/>
    <property type="match status" value="1"/>
</dbReference>
<dbReference type="CDD" id="cd11069">
    <property type="entry name" value="CYP_FUM15-like"/>
    <property type="match status" value="1"/>
</dbReference>
<keyword evidence="15" id="KW-1185">Reference proteome</keyword>
<dbReference type="PANTHER" id="PTHR24305:SF166">
    <property type="entry name" value="CYTOCHROME P450 12A4, MITOCHONDRIAL-RELATED"/>
    <property type="match status" value="1"/>
</dbReference>
<keyword evidence="11" id="KW-0503">Monooxygenase</keyword>
<reference evidence="14" key="1">
    <citation type="submission" date="2020-05" db="EMBL/GenBank/DDBJ databases">
        <title>Mycena genomes resolve the evolution of fungal bioluminescence.</title>
        <authorList>
            <person name="Tsai I.J."/>
        </authorList>
    </citation>
    <scope>NUCLEOTIDE SEQUENCE</scope>
    <source>
        <strain evidence="14">CCC161011</strain>
    </source>
</reference>
<sequence length="534" mass="59800">MISQILVPIAGTLFCYLLFHASQILYLNLTSPLRHMVGPKNPSLVFGNFRDMAEDARLTTKWRNEFGPNFRFKGLFSISELHTSDIKAINHIVSKPEIYQKPTSMRNSSHRLEFFPSKMPEHKRHRRAMNPAFSIAQIRLVTEVFVEKAVQLRDIWSRQVAQQNGAAQIEVLSWLRRMTLDVIGQAGFDYRFDALEPKGKPNELNEVFSELFHSPQANRYAAFRLAQGIAPILMLTPGPGWNVLRAARNKMHSIGKQIVSKSKADIKASEGEKILGGRRDLLSILLKANLSTTIPETQRLSDTEAIAQIPTFFVAGHETTSTATAWALHALSSNIAAQSKLREELLTLPTDNPTMDELNSLSYLEHVVREVMRVHAPVMFTQRMAMEDDVLPLSKPYIDKDGRSHDSLPIPKGQMLHVPIWAINTDKEIWGEDAGEFKPERWDHIPGSASAIPGVWANLLTFFAGPHNCIGFRFSLAEMKALLFTLVREFEFEPAVPKGGIGPVAAGIMQRPSVLTGGKGSGLPLIVRPYNMQL</sequence>
<comment type="subcellular location">
    <subcellularLocation>
        <location evidence="2">Membrane</location>
    </subcellularLocation>
</comment>
<dbReference type="Pfam" id="PF00067">
    <property type="entry name" value="p450"/>
    <property type="match status" value="1"/>
</dbReference>
<accession>A0A8H6XIZ6</accession>
<proteinExistence type="inferred from homology"/>
<dbReference type="InterPro" id="IPR050121">
    <property type="entry name" value="Cytochrome_P450_monoxygenase"/>
</dbReference>
<keyword evidence="12" id="KW-0472">Membrane</keyword>
<keyword evidence="9" id="KW-0560">Oxidoreductase</keyword>
<keyword evidence="5 13" id="KW-0349">Heme</keyword>
<dbReference type="Proteomes" id="UP000620124">
    <property type="component" value="Unassembled WGS sequence"/>
</dbReference>
<organism evidence="14 15">
    <name type="scientific">Mycena venus</name>
    <dbReference type="NCBI Taxonomy" id="2733690"/>
    <lineage>
        <taxon>Eukaryota</taxon>
        <taxon>Fungi</taxon>
        <taxon>Dikarya</taxon>
        <taxon>Basidiomycota</taxon>
        <taxon>Agaricomycotina</taxon>
        <taxon>Agaricomycetes</taxon>
        <taxon>Agaricomycetidae</taxon>
        <taxon>Agaricales</taxon>
        <taxon>Marasmiineae</taxon>
        <taxon>Mycenaceae</taxon>
        <taxon>Mycena</taxon>
    </lineage>
</organism>
<evidence type="ECO:0000256" key="10">
    <source>
        <dbReference type="ARBA" id="ARBA00023004"/>
    </source>
</evidence>
<dbReference type="GO" id="GO:0016705">
    <property type="term" value="F:oxidoreductase activity, acting on paired donors, with incorporation or reduction of molecular oxygen"/>
    <property type="evidence" value="ECO:0007669"/>
    <property type="project" value="InterPro"/>
</dbReference>
<comment type="similarity">
    <text evidence="4">Belongs to the cytochrome P450 family.</text>
</comment>
<evidence type="ECO:0000256" key="11">
    <source>
        <dbReference type="ARBA" id="ARBA00023033"/>
    </source>
</evidence>
<evidence type="ECO:0000256" key="4">
    <source>
        <dbReference type="ARBA" id="ARBA00010617"/>
    </source>
</evidence>
<evidence type="ECO:0000313" key="15">
    <source>
        <dbReference type="Proteomes" id="UP000620124"/>
    </source>
</evidence>
<evidence type="ECO:0000256" key="2">
    <source>
        <dbReference type="ARBA" id="ARBA00004370"/>
    </source>
</evidence>
<dbReference type="InterPro" id="IPR002401">
    <property type="entry name" value="Cyt_P450_E_grp-I"/>
</dbReference>
<keyword evidence="10 13" id="KW-0408">Iron</keyword>
<feature type="binding site" description="axial binding residue" evidence="13">
    <location>
        <position position="469"/>
    </location>
    <ligand>
        <name>heme</name>
        <dbReference type="ChEBI" id="CHEBI:30413"/>
    </ligand>
    <ligandPart>
        <name>Fe</name>
        <dbReference type="ChEBI" id="CHEBI:18248"/>
    </ligandPart>
</feature>
<keyword evidence="7 13" id="KW-0479">Metal-binding</keyword>
<evidence type="ECO:0000256" key="8">
    <source>
        <dbReference type="ARBA" id="ARBA00022989"/>
    </source>
</evidence>
<dbReference type="GO" id="GO:0004497">
    <property type="term" value="F:monooxygenase activity"/>
    <property type="evidence" value="ECO:0007669"/>
    <property type="project" value="UniProtKB-KW"/>
</dbReference>
<dbReference type="GO" id="GO:0020037">
    <property type="term" value="F:heme binding"/>
    <property type="evidence" value="ECO:0007669"/>
    <property type="project" value="InterPro"/>
</dbReference>
<evidence type="ECO:0000256" key="3">
    <source>
        <dbReference type="ARBA" id="ARBA00004721"/>
    </source>
</evidence>
<keyword evidence="6" id="KW-0812">Transmembrane</keyword>
<dbReference type="GO" id="GO:0016020">
    <property type="term" value="C:membrane"/>
    <property type="evidence" value="ECO:0007669"/>
    <property type="project" value="UniProtKB-SubCell"/>
</dbReference>
<dbReference type="PANTHER" id="PTHR24305">
    <property type="entry name" value="CYTOCHROME P450"/>
    <property type="match status" value="1"/>
</dbReference>
<keyword evidence="8" id="KW-1133">Transmembrane helix</keyword>
<name>A0A8H6XIZ6_9AGAR</name>
<dbReference type="GO" id="GO:0005506">
    <property type="term" value="F:iron ion binding"/>
    <property type="evidence" value="ECO:0007669"/>
    <property type="project" value="InterPro"/>
</dbReference>
<evidence type="ECO:0000256" key="5">
    <source>
        <dbReference type="ARBA" id="ARBA00022617"/>
    </source>
</evidence>
<dbReference type="AlphaFoldDB" id="A0A8H6XIZ6"/>
<comment type="pathway">
    <text evidence="3">Secondary metabolite biosynthesis; terpenoid biosynthesis.</text>
</comment>
<dbReference type="PRINTS" id="PR00463">
    <property type="entry name" value="EP450I"/>
</dbReference>
<evidence type="ECO:0000256" key="12">
    <source>
        <dbReference type="ARBA" id="ARBA00023136"/>
    </source>
</evidence>
<evidence type="ECO:0000256" key="9">
    <source>
        <dbReference type="ARBA" id="ARBA00023002"/>
    </source>
</evidence>
<dbReference type="InterPro" id="IPR036396">
    <property type="entry name" value="Cyt_P450_sf"/>
</dbReference>
<protein>
    <submittedName>
        <fullName evidence="14">Cytochrome P450</fullName>
    </submittedName>
</protein>
<dbReference type="OrthoDB" id="1470350at2759"/>
<dbReference type="PRINTS" id="PR00385">
    <property type="entry name" value="P450"/>
</dbReference>
<dbReference type="Gene3D" id="1.10.630.10">
    <property type="entry name" value="Cytochrome P450"/>
    <property type="match status" value="1"/>
</dbReference>
<evidence type="ECO:0000256" key="1">
    <source>
        <dbReference type="ARBA" id="ARBA00001971"/>
    </source>
</evidence>
<comment type="cofactor">
    <cofactor evidence="1 13">
        <name>heme</name>
        <dbReference type="ChEBI" id="CHEBI:30413"/>
    </cofactor>
</comment>